<feature type="region of interest" description="Disordered" evidence="1">
    <location>
        <begin position="169"/>
        <end position="197"/>
    </location>
</feature>
<feature type="compositionally biased region" description="Basic and acidic residues" evidence="1">
    <location>
        <begin position="47"/>
        <end position="74"/>
    </location>
</feature>
<evidence type="ECO:0000256" key="1">
    <source>
        <dbReference type="SAM" id="MobiDB-lite"/>
    </source>
</evidence>
<feature type="compositionally biased region" description="Low complexity" evidence="1">
    <location>
        <begin position="317"/>
        <end position="326"/>
    </location>
</feature>
<feature type="region of interest" description="Disordered" evidence="1">
    <location>
        <begin position="367"/>
        <end position="397"/>
    </location>
</feature>
<protein>
    <submittedName>
        <fullName evidence="2">Uncharacterized protein</fullName>
    </submittedName>
</protein>
<feature type="region of interest" description="Disordered" evidence="1">
    <location>
        <begin position="205"/>
        <end position="224"/>
    </location>
</feature>
<feature type="region of interest" description="Disordered" evidence="1">
    <location>
        <begin position="1"/>
        <end position="27"/>
    </location>
</feature>
<proteinExistence type="predicted"/>
<feature type="region of interest" description="Disordered" evidence="1">
    <location>
        <begin position="289"/>
        <end position="353"/>
    </location>
</feature>
<evidence type="ECO:0000313" key="2">
    <source>
        <dbReference type="EMBL" id="TKC35309.1"/>
    </source>
</evidence>
<feature type="region of interest" description="Disordered" evidence="1">
    <location>
        <begin position="47"/>
        <end position="78"/>
    </location>
</feature>
<evidence type="ECO:0000313" key="3">
    <source>
        <dbReference type="Proteomes" id="UP000308365"/>
    </source>
</evidence>
<reference evidence="3" key="1">
    <citation type="journal article" date="2019" name="IScience">
        <title>Narwhal Genome Reveals Long-Term Low Genetic Diversity despite Current Large Abundance Size.</title>
        <authorList>
            <person name="Westbury M.V."/>
            <person name="Petersen B."/>
            <person name="Garde E."/>
            <person name="Heide-Jorgensen M.P."/>
            <person name="Lorenzen E.D."/>
        </authorList>
    </citation>
    <scope>NUCLEOTIDE SEQUENCE [LARGE SCALE GENOMIC DNA]</scope>
</reference>
<feature type="non-terminal residue" evidence="2">
    <location>
        <position position="721"/>
    </location>
</feature>
<dbReference type="Proteomes" id="UP000308365">
    <property type="component" value="Unassembled WGS sequence"/>
</dbReference>
<organism evidence="2 3">
    <name type="scientific">Monodon monoceros</name>
    <name type="common">Narwhal</name>
    <name type="synonym">Ceratodon monodon</name>
    <dbReference type="NCBI Taxonomy" id="40151"/>
    <lineage>
        <taxon>Eukaryota</taxon>
        <taxon>Metazoa</taxon>
        <taxon>Chordata</taxon>
        <taxon>Craniata</taxon>
        <taxon>Vertebrata</taxon>
        <taxon>Euteleostomi</taxon>
        <taxon>Mammalia</taxon>
        <taxon>Eutheria</taxon>
        <taxon>Laurasiatheria</taxon>
        <taxon>Artiodactyla</taxon>
        <taxon>Whippomorpha</taxon>
        <taxon>Cetacea</taxon>
        <taxon>Odontoceti</taxon>
        <taxon>Monodontidae</taxon>
        <taxon>Monodon</taxon>
    </lineage>
</organism>
<dbReference type="EMBL" id="RWIC01001568">
    <property type="protein sequence ID" value="TKC35309.1"/>
    <property type="molecule type" value="Genomic_DNA"/>
</dbReference>
<feature type="compositionally biased region" description="Basic and acidic residues" evidence="1">
    <location>
        <begin position="1"/>
        <end position="18"/>
    </location>
</feature>
<accession>A0A4U1EGG1</accession>
<comment type="caution">
    <text evidence="2">The sequence shown here is derived from an EMBL/GenBank/DDBJ whole genome shotgun (WGS) entry which is preliminary data.</text>
</comment>
<feature type="region of interest" description="Disordered" evidence="1">
    <location>
        <begin position="673"/>
        <end position="721"/>
    </location>
</feature>
<gene>
    <name evidence="2" type="ORF">EI555_008287</name>
</gene>
<feature type="compositionally biased region" description="Basic and acidic residues" evidence="1">
    <location>
        <begin position="684"/>
        <end position="701"/>
    </location>
</feature>
<name>A0A4U1EGG1_MONMO</name>
<sequence>MGDKRNGLEDRADTKRDTSQGQKELARKMACVHGGTVSVKKFKSIEVDYRAPAEPRDSELRPGPEAPRRGRERQAVPGGRRRTCALVRCIVPHAPVGTSVASAPSSKAECAQVPHPGPGDRPGVHGRWLLWTQGRGLDEEGLPKHPLFYFSPLPVPGRTLPSFGLQARTEPGLGRRRPLVSGSQSHPLARGRGLPWSPCSREAQVEGRRYPGLPGRGTRAKRREVRGVASCRVSGAPRAEGARFLPTTQSGQRNSWLLFAARRAPGRSISPRLRAGGALFSLQASWTERQPGAERKMRRPWLGECGSEGGGEEESLSRGSRPSGFRRGQESRRVWTGRGVGHARDASPAGSLRPLWDSREELREVPGAGFGEFARSPGSRSLRGVNDEKPNKTGSRSWSACNSVFAANWQSELSGLKDTSVSNSECAQLVLTLISTGKTNVKISLSEKPISNPFMRNQNLDHLTNPQAMMLVFYIVDIVPVILGERGKFKPNGVNVVKRPAITFPAFLQQLLFFTAIQMGKVGSNAKTWEEEEAQTQTQKRTTVPGMRIWATVKKTLSSRDDYRNGNEEFGLQRSQGTVKGAIDAFKAIDIFGETCVYMVIENIPLLESTTESRKSSLKTMSSIHGNQMQQISKNSKYQAFPLAHEEHEISVLAWLKDETSLIFVLTRTTSPYQQDNKPKAKARTAEAAESERKSVKETKPFGKAFNGISQHETSKPRAIP</sequence>
<dbReference type="AlphaFoldDB" id="A0A4U1EGG1"/>